<evidence type="ECO:0000259" key="3">
    <source>
        <dbReference type="Pfam" id="PF09118"/>
    </source>
</evidence>
<protein>
    <submittedName>
        <fullName evidence="4">Galactose oxidase</fullName>
    </submittedName>
</protein>
<dbReference type="Gene3D" id="2.130.10.80">
    <property type="entry name" value="Galactose oxidase/kelch, beta-propeller"/>
    <property type="match status" value="1"/>
</dbReference>
<dbReference type="Proteomes" id="UP000199391">
    <property type="component" value="Unassembled WGS sequence"/>
</dbReference>
<sequence>TSPPPSTTTWTQCATEDQVCTFTGTREVRYGVNGSYAYKTATASVNCNNAVFGDPAFGFDKFCDYAGDGDPPPTGAEWVRCAAEDQTCTFSGTLQVRYGANGSYAYRTATGPIQCSNAVFGDPAFGVAKSCDYQLPQSTLRSALSEPIPFPIVPVAAANLPNGKVITWASSSPTTFFGQDQGYTYTALFDPFTQSVSSNVVTETKHDMFCPGTSLLADGRLFVSGGASSQKTSIYQPSTDTWVTSNPMNIARGYQGNTLLSNGSVLTLGGSWSGPVGGKDGEVWTDGDGWRLMSGIPIVPFITTDPDDTYRGDNHLWLFAQANGRVFQAGPGVTMHWVDTNGNGTVSAAGDRGDDASSMNGNAIMYDIGKILKVGGASAYEEITASAAAYIIDISDSSARVEKIAPMNYARAMHNSVVLPNGQVIISGGQTYVKIFSDDRSVLMTEMWDPKTKIFTNLRALTIPRNYHSFSLLLPDGRVLIGGGGLCDFNCSTNHMDVQILTPPYLFNADGSAATRPSITSAPSQVSYESAVQVKTGGAVSAFSLIRLSAVTHSINNDQRRVPLIFTATDAENYTLRMPENSGIAPPGYYMLFALDANGVPSISTTLRLR</sequence>
<dbReference type="InterPro" id="IPR011043">
    <property type="entry name" value="Gal_Oxase/kelch_b-propeller"/>
</dbReference>
<dbReference type="PANTHER" id="PTHR32208:SF56">
    <property type="entry name" value="GALACTOSE OXIDASE-RELATED"/>
    <property type="match status" value="1"/>
</dbReference>
<feature type="domain" description="Glyoxal oxidase N-terminal" evidence="2">
    <location>
        <begin position="385"/>
        <end position="484"/>
    </location>
</feature>
<proteinExistence type="predicted"/>
<dbReference type="Pfam" id="PF07250">
    <property type="entry name" value="Glyoxal_oxid_N"/>
    <property type="match status" value="1"/>
</dbReference>
<dbReference type="Pfam" id="PF09118">
    <property type="entry name" value="GO-like_E_set"/>
    <property type="match status" value="1"/>
</dbReference>
<evidence type="ECO:0000313" key="4">
    <source>
        <dbReference type="EMBL" id="SFV17834.1"/>
    </source>
</evidence>
<evidence type="ECO:0000256" key="1">
    <source>
        <dbReference type="ARBA" id="ARBA00022729"/>
    </source>
</evidence>
<dbReference type="InterPro" id="IPR037293">
    <property type="entry name" value="Gal_Oxidase_central_sf"/>
</dbReference>
<feature type="domain" description="Galactose oxidase-like Early set" evidence="3">
    <location>
        <begin position="516"/>
        <end position="608"/>
    </location>
</feature>
<keyword evidence="1" id="KW-0732">Signal</keyword>
<reference evidence="5" key="1">
    <citation type="submission" date="2016-10" db="EMBL/GenBank/DDBJ databases">
        <authorList>
            <person name="Varghese N."/>
            <person name="Submissions S."/>
        </authorList>
    </citation>
    <scope>NUCLEOTIDE SEQUENCE [LARGE SCALE GENOMIC DNA]</scope>
    <source>
        <strain evidence="5">CGMCC 1.11014</strain>
    </source>
</reference>
<name>A0A1I7M7C1_9BURK</name>
<dbReference type="STRING" id="1035707.SAMN05216552_10767"/>
<dbReference type="SUPFAM" id="SSF50965">
    <property type="entry name" value="Galactose oxidase, central domain"/>
    <property type="match status" value="1"/>
</dbReference>
<dbReference type="SMART" id="SM00612">
    <property type="entry name" value="Kelch"/>
    <property type="match status" value="2"/>
</dbReference>
<evidence type="ECO:0000259" key="2">
    <source>
        <dbReference type="Pfam" id="PF07250"/>
    </source>
</evidence>
<accession>A0A1I7M7C1</accession>
<dbReference type="InterPro" id="IPR013783">
    <property type="entry name" value="Ig-like_fold"/>
</dbReference>
<dbReference type="InterPro" id="IPR015202">
    <property type="entry name" value="GO-like_E_set"/>
</dbReference>
<dbReference type="OrthoDB" id="9800974at2"/>
<dbReference type="CDD" id="cd02851">
    <property type="entry name" value="E_set_GO_C"/>
    <property type="match status" value="1"/>
</dbReference>
<feature type="non-terminal residue" evidence="4">
    <location>
        <position position="1"/>
    </location>
</feature>
<dbReference type="AlphaFoldDB" id="A0A1I7M7C1"/>
<keyword evidence="5" id="KW-1185">Reference proteome</keyword>
<dbReference type="InterPro" id="IPR009880">
    <property type="entry name" value="Glyoxal_oxidase_N"/>
</dbReference>
<evidence type="ECO:0000313" key="5">
    <source>
        <dbReference type="Proteomes" id="UP000199391"/>
    </source>
</evidence>
<dbReference type="Gene3D" id="2.60.40.10">
    <property type="entry name" value="Immunoglobulins"/>
    <property type="match status" value="1"/>
</dbReference>
<dbReference type="InterPro" id="IPR006652">
    <property type="entry name" value="Kelch_1"/>
</dbReference>
<organism evidence="4 5">
    <name type="scientific">Pseudoduganella namucuonensis</name>
    <dbReference type="NCBI Taxonomy" id="1035707"/>
    <lineage>
        <taxon>Bacteria</taxon>
        <taxon>Pseudomonadati</taxon>
        <taxon>Pseudomonadota</taxon>
        <taxon>Betaproteobacteria</taxon>
        <taxon>Burkholderiales</taxon>
        <taxon>Oxalobacteraceae</taxon>
        <taxon>Telluria group</taxon>
        <taxon>Pseudoduganella</taxon>
    </lineage>
</organism>
<dbReference type="RefSeq" id="WP_143133499.1">
    <property type="nucleotide sequence ID" value="NZ_FPBO01000076.1"/>
</dbReference>
<dbReference type="InterPro" id="IPR014756">
    <property type="entry name" value="Ig_E-set"/>
</dbReference>
<dbReference type="EMBL" id="FPBO01000076">
    <property type="protein sequence ID" value="SFV17834.1"/>
    <property type="molecule type" value="Genomic_DNA"/>
</dbReference>
<gene>
    <name evidence="4" type="ORF">SAMN05216552_10767</name>
</gene>
<dbReference type="PANTHER" id="PTHR32208">
    <property type="entry name" value="SECRETED PROTEIN-RELATED"/>
    <property type="match status" value="1"/>
</dbReference>
<dbReference type="SUPFAM" id="SSF81296">
    <property type="entry name" value="E set domains"/>
    <property type="match status" value="1"/>
</dbReference>